<accession>A0ABV5PNZ0</accession>
<dbReference type="Proteomes" id="UP001589718">
    <property type="component" value="Unassembled WGS sequence"/>
</dbReference>
<dbReference type="Gene3D" id="1.20.140.10">
    <property type="entry name" value="Butyryl-CoA Dehydrogenase, subunit A, domain 3"/>
    <property type="match status" value="1"/>
</dbReference>
<evidence type="ECO:0000313" key="3">
    <source>
        <dbReference type="Proteomes" id="UP001589718"/>
    </source>
</evidence>
<evidence type="ECO:0000256" key="1">
    <source>
        <dbReference type="SAM" id="MobiDB-lite"/>
    </source>
</evidence>
<dbReference type="EMBL" id="JBHMCR010000027">
    <property type="protein sequence ID" value="MFB9524925.1"/>
    <property type="molecule type" value="Genomic_DNA"/>
</dbReference>
<dbReference type="Gene3D" id="1.10.540.10">
    <property type="entry name" value="Acyl-CoA dehydrogenase/oxidase, N-terminal domain"/>
    <property type="match status" value="1"/>
</dbReference>
<evidence type="ECO:0000313" key="2">
    <source>
        <dbReference type="EMBL" id="MFB9524925.1"/>
    </source>
</evidence>
<dbReference type="InterPro" id="IPR046373">
    <property type="entry name" value="Acyl-CoA_Oxase/DH_mid-dom_sf"/>
</dbReference>
<dbReference type="PANTHER" id="PTHR43884">
    <property type="entry name" value="ACYL-COA DEHYDROGENASE"/>
    <property type="match status" value="1"/>
</dbReference>
<dbReference type="RefSeq" id="WP_345219951.1">
    <property type="nucleotide sequence ID" value="NZ_BAAAXE010000003.1"/>
</dbReference>
<dbReference type="InterPro" id="IPR009100">
    <property type="entry name" value="AcylCoA_DH/oxidase_NM_dom_sf"/>
</dbReference>
<dbReference type="InterPro" id="IPR036250">
    <property type="entry name" value="AcylCo_DH-like_C"/>
</dbReference>
<keyword evidence="3" id="KW-1185">Reference proteome</keyword>
<gene>
    <name evidence="2" type="ORF">ACFFTU_33830</name>
</gene>
<organism evidence="2 3">
    <name type="scientific">Streptomyces cremeus</name>
    <dbReference type="NCBI Taxonomy" id="66881"/>
    <lineage>
        <taxon>Bacteria</taxon>
        <taxon>Bacillati</taxon>
        <taxon>Actinomycetota</taxon>
        <taxon>Actinomycetes</taxon>
        <taxon>Kitasatosporales</taxon>
        <taxon>Streptomycetaceae</taxon>
        <taxon>Streptomyces</taxon>
    </lineage>
</organism>
<name>A0ABV5PNZ0_STRCM</name>
<protein>
    <submittedName>
        <fullName evidence="2">Acyl-CoA dehydrogenase</fullName>
    </submittedName>
</protein>
<proteinExistence type="predicted"/>
<reference evidence="2 3" key="1">
    <citation type="submission" date="2024-09" db="EMBL/GenBank/DDBJ databases">
        <authorList>
            <person name="Sun Q."/>
            <person name="Mori K."/>
        </authorList>
    </citation>
    <scope>NUCLEOTIDE SEQUENCE [LARGE SCALE GENOMIC DNA]</scope>
    <source>
        <strain evidence="2 3">JCM 4362</strain>
    </source>
</reference>
<dbReference type="PANTHER" id="PTHR43884:SF12">
    <property type="entry name" value="ISOVALERYL-COA DEHYDROGENASE, MITOCHONDRIAL-RELATED"/>
    <property type="match status" value="1"/>
</dbReference>
<dbReference type="Gene3D" id="2.40.110.10">
    <property type="entry name" value="Butyryl-CoA Dehydrogenase, subunit A, domain 2"/>
    <property type="match status" value="1"/>
</dbReference>
<sequence length="576" mass="59833">MNRPPLTTPRPGRPEGGARPLAAARQRAARLEALLGDPRDPANPHSQAALAAADTRGVPPEPTEALLGEAGVGAECVPVASGGLFTRADLLLAALRPVFRRDLALGLGAAPLAAAAPVWAAGDARQRRRTAQLLLGGGRLTAVPGELAHANALIRGGPNARRARDGWILHGRKDLVRDARRAGAWVVHARTASGPGRSVFLLEPGLLPVDAVRTLPRAPASGLRGIPLSALEFTHCPLPADTLLGRPGDGTALALRTFQLDRCLVAGAAVAAAETVLRLAAHTVFAGRDARTVRRRHTALAPLFADLLACDSMATVALRALSLPAGRTPLTAAALSQVVLDVLRENLEDLIGVLGTHGHSPGSAHAARDKLVRDLPHAGLGHTGTAACHAVIVPQLRALAAHSWFRDTAPPPALFRTGADLPALKHRLPSAADGGDLLTAALLASVERLSHAPRADGARTVLAALAQAFTGELHELRRRCTALPDVFDPAAVVLSDRFALLQGAAAVLGVWEAQDGTDAFLAEPAWAVLALSRLARRLGLTAPAPPESCVTQVLDELARRGRGDRDCALDGGAPAY</sequence>
<dbReference type="SUPFAM" id="SSF47203">
    <property type="entry name" value="Acyl-CoA dehydrogenase C-terminal domain-like"/>
    <property type="match status" value="1"/>
</dbReference>
<comment type="caution">
    <text evidence="2">The sequence shown here is derived from an EMBL/GenBank/DDBJ whole genome shotgun (WGS) entry which is preliminary data.</text>
</comment>
<feature type="compositionally biased region" description="Low complexity" evidence="1">
    <location>
        <begin position="17"/>
        <end position="35"/>
    </location>
</feature>
<feature type="region of interest" description="Disordered" evidence="1">
    <location>
        <begin position="1"/>
        <end position="58"/>
    </location>
</feature>
<dbReference type="InterPro" id="IPR037069">
    <property type="entry name" value="AcylCoA_DH/ox_N_sf"/>
</dbReference>
<dbReference type="SUPFAM" id="SSF56645">
    <property type="entry name" value="Acyl-CoA dehydrogenase NM domain-like"/>
    <property type="match status" value="1"/>
</dbReference>